<evidence type="ECO:0000259" key="6">
    <source>
        <dbReference type="Pfam" id="PF18089"/>
    </source>
</evidence>
<accession>A0A0F6W9H7</accession>
<reference evidence="7 8" key="1">
    <citation type="submission" date="2015-03" db="EMBL/GenBank/DDBJ databases">
        <title>Genome assembly of Sandaracinus amylolyticus DSM 53668.</title>
        <authorList>
            <person name="Sharma G."/>
            <person name="Subramanian S."/>
        </authorList>
    </citation>
    <scope>NUCLEOTIDE SEQUENCE [LARGE SCALE GENOMIC DNA]</scope>
    <source>
        <strain evidence="7 8">DSM 53668</strain>
    </source>
</reference>
<dbReference type="InterPro" id="IPR041526">
    <property type="entry name" value="DAPG_hydrolase"/>
</dbReference>
<dbReference type="Pfam" id="PF18089">
    <property type="entry name" value="DAPG_hydrolase"/>
    <property type="match status" value="1"/>
</dbReference>
<evidence type="ECO:0000313" key="8">
    <source>
        <dbReference type="Proteomes" id="UP000034883"/>
    </source>
</evidence>
<dbReference type="EMBL" id="CP011125">
    <property type="protein sequence ID" value="AKF10881.1"/>
    <property type="molecule type" value="Genomic_DNA"/>
</dbReference>
<keyword evidence="2" id="KW-0479">Metal-binding</keyword>
<feature type="domain" description="DAPG hydrolase PhiG" evidence="6">
    <location>
        <begin position="59"/>
        <end position="115"/>
    </location>
</feature>
<proteinExistence type="inferred from homology"/>
<keyword evidence="8" id="KW-1185">Reference proteome</keyword>
<evidence type="ECO:0000256" key="4">
    <source>
        <dbReference type="ARBA" id="ARBA00022833"/>
    </source>
</evidence>
<comment type="cofactor">
    <cofactor evidence="1">
        <name>Zn(2+)</name>
        <dbReference type="ChEBI" id="CHEBI:29105"/>
    </cofactor>
</comment>
<dbReference type="GO" id="GO:0016787">
    <property type="term" value="F:hydrolase activity"/>
    <property type="evidence" value="ECO:0007669"/>
    <property type="project" value="UniProtKB-KW"/>
</dbReference>
<dbReference type="KEGG" id="samy:DB32_008030"/>
<comment type="similarity">
    <text evidence="5">Belongs to the DAPG/phloretin hydrolase family.</text>
</comment>
<dbReference type="STRING" id="927083.DB32_008030"/>
<evidence type="ECO:0000256" key="5">
    <source>
        <dbReference type="ARBA" id="ARBA00023459"/>
    </source>
</evidence>
<keyword evidence="4" id="KW-0862">Zinc</keyword>
<evidence type="ECO:0000256" key="1">
    <source>
        <dbReference type="ARBA" id="ARBA00001947"/>
    </source>
</evidence>
<keyword evidence="3" id="KW-0378">Hydrolase</keyword>
<evidence type="ECO:0000256" key="2">
    <source>
        <dbReference type="ARBA" id="ARBA00022723"/>
    </source>
</evidence>
<name>A0A0F6W9H7_9BACT</name>
<protein>
    <recommendedName>
        <fullName evidence="6">DAPG hydrolase PhiG domain-containing protein</fullName>
    </recommendedName>
</protein>
<evidence type="ECO:0000256" key="3">
    <source>
        <dbReference type="ARBA" id="ARBA00022801"/>
    </source>
</evidence>
<dbReference type="Proteomes" id="UP000034883">
    <property type="component" value="Chromosome"/>
</dbReference>
<sequence length="242" mass="27611">MTEIDRWRPRSIDWRRRTGRALGSARIVIGMTRPLPDPIVVPWTMKPLESAPVARLDHLDDGRMHLSIVHDVLHGVTPEMLRWWFRNMHGAMEIEGRAYPRYRVWHPLDHVEHEYVRNPPGGAGPGSIFHIHEVLGRNPAWRVDVLTDVTRLDVGGFAHRPRLHGIRGLVRMDYAFERVAGGTRYVNSMTIGAPVPPALRGVNAALLRVGFPEEKGRAWLKHNVEEVGNFEFFLPALYAAQK</sequence>
<evidence type="ECO:0000313" key="7">
    <source>
        <dbReference type="EMBL" id="AKF10881.1"/>
    </source>
</evidence>
<gene>
    <name evidence="7" type="ORF">DB32_008030</name>
</gene>
<organism evidence="7 8">
    <name type="scientific">Sandaracinus amylolyticus</name>
    <dbReference type="NCBI Taxonomy" id="927083"/>
    <lineage>
        <taxon>Bacteria</taxon>
        <taxon>Pseudomonadati</taxon>
        <taxon>Myxococcota</taxon>
        <taxon>Polyangia</taxon>
        <taxon>Polyangiales</taxon>
        <taxon>Sandaracinaceae</taxon>
        <taxon>Sandaracinus</taxon>
    </lineage>
</organism>
<dbReference type="GO" id="GO:0046872">
    <property type="term" value="F:metal ion binding"/>
    <property type="evidence" value="ECO:0007669"/>
    <property type="project" value="UniProtKB-KW"/>
</dbReference>
<dbReference type="AlphaFoldDB" id="A0A0F6W9H7"/>